<dbReference type="EMBL" id="JAALLS010000012">
    <property type="protein sequence ID" value="NGP88789.1"/>
    <property type="molecule type" value="Genomic_DNA"/>
</dbReference>
<evidence type="ECO:0000313" key="6">
    <source>
        <dbReference type="Proteomes" id="UP000479132"/>
    </source>
</evidence>
<reference evidence="5 6" key="1">
    <citation type="submission" date="2020-02" db="EMBL/GenBank/DDBJ databases">
        <title>Aliifodinibius halophilus 2W32, complete genome.</title>
        <authorList>
            <person name="Li Y."/>
            <person name="Wu S."/>
        </authorList>
    </citation>
    <scope>NUCLEOTIDE SEQUENCE [LARGE SCALE GENOMIC DNA]</scope>
    <source>
        <strain evidence="5 6">2W32</strain>
    </source>
</reference>
<dbReference type="PANTHER" id="PTHR34069">
    <property type="entry name" value="3-OXOACYL-[ACYL-CARRIER-PROTEIN] SYNTHASE 3"/>
    <property type="match status" value="1"/>
</dbReference>
<dbReference type="Gene3D" id="3.40.47.10">
    <property type="match status" value="2"/>
</dbReference>
<evidence type="ECO:0000256" key="2">
    <source>
        <dbReference type="ARBA" id="ARBA00023315"/>
    </source>
</evidence>
<dbReference type="GO" id="GO:0006633">
    <property type="term" value="P:fatty acid biosynthetic process"/>
    <property type="evidence" value="ECO:0007669"/>
    <property type="project" value="InterPro"/>
</dbReference>
<evidence type="ECO:0000259" key="4">
    <source>
        <dbReference type="Pfam" id="PF08545"/>
    </source>
</evidence>
<name>A0A6M1T3X5_9BACT</name>
<keyword evidence="6" id="KW-1185">Reference proteome</keyword>
<dbReference type="Pfam" id="PF08541">
    <property type="entry name" value="ACP_syn_III_C"/>
    <property type="match status" value="1"/>
</dbReference>
<dbReference type="SUPFAM" id="SSF53901">
    <property type="entry name" value="Thiolase-like"/>
    <property type="match status" value="1"/>
</dbReference>
<dbReference type="RefSeq" id="WP_165268873.1">
    <property type="nucleotide sequence ID" value="NZ_JAALLS010000012.1"/>
</dbReference>
<dbReference type="InterPro" id="IPR016039">
    <property type="entry name" value="Thiolase-like"/>
</dbReference>
<sequence>MQQQYRSIITGTGSYIPKTKVPNSHFLDRTFLNANGTPFDKENEEIIEKFAEITGIKERRYAEEDMLASDMGAEAGQMAIKSAGLEAENLDYIIVAHNFGDVRAKNPKVDMVPSLASRVKNKLGIKNPGCIGYDLPFGCPGWLQGLIQCHYYLQSGNASAGLIIGTETLSRICDPHDRDSMIYADGAGATILESRETSEKTGLLSHAARTDADQAYFLRMAPSFHPNSDDTLYLKMDGRKLYQYALQNVPGVVKASIQDAGIKFKDIKKVLIHQANAKMDTAIMDRLAKLYGYDKDPKDIMPMTISWLGNTSVATVPTLLDLILRDQMEGHQINKGDHIVFSSVGAGMNINSVIYKIPSTE</sequence>
<dbReference type="Proteomes" id="UP000479132">
    <property type="component" value="Unassembled WGS sequence"/>
</dbReference>
<feature type="domain" description="Beta-ketoacyl-[acyl-carrier-protein] synthase III N-terminal" evidence="4">
    <location>
        <begin position="133"/>
        <end position="211"/>
    </location>
</feature>
<evidence type="ECO:0000313" key="5">
    <source>
        <dbReference type="EMBL" id="NGP88789.1"/>
    </source>
</evidence>
<dbReference type="InterPro" id="IPR013751">
    <property type="entry name" value="ACP_syn_III_N"/>
</dbReference>
<evidence type="ECO:0000259" key="3">
    <source>
        <dbReference type="Pfam" id="PF08541"/>
    </source>
</evidence>
<protein>
    <submittedName>
        <fullName evidence="5">Ketoacyl-ACP synthase III</fullName>
    </submittedName>
</protein>
<comment type="caution">
    <text evidence="5">The sequence shown here is derived from an EMBL/GenBank/DDBJ whole genome shotgun (WGS) entry which is preliminary data.</text>
</comment>
<dbReference type="PANTHER" id="PTHR34069:SF3">
    <property type="entry name" value="ACYL-COA:ACYL-COA ALKYLTRANSFERASE"/>
    <property type="match status" value="1"/>
</dbReference>
<evidence type="ECO:0000256" key="1">
    <source>
        <dbReference type="ARBA" id="ARBA00022679"/>
    </source>
</evidence>
<organism evidence="5 6">
    <name type="scientific">Fodinibius halophilus</name>
    <dbReference type="NCBI Taxonomy" id="1736908"/>
    <lineage>
        <taxon>Bacteria</taxon>
        <taxon>Pseudomonadati</taxon>
        <taxon>Balneolota</taxon>
        <taxon>Balneolia</taxon>
        <taxon>Balneolales</taxon>
        <taxon>Balneolaceae</taxon>
        <taxon>Fodinibius</taxon>
    </lineage>
</organism>
<dbReference type="GO" id="GO:0004315">
    <property type="term" value="F:3-oxoacyl-[acyl-carrier-protein] synthase activity"/>
    <property type="evidence" value="ECO:0007669"/>
    <property type="project" value="InterPro"/>
</dbReference>
<accession>A0A6M1T3X5</accession>
<dbReference type="CDD" id="cd00830">
    <property type="entry name" value="KAS_III"/>
    <property type="match status" value="1"/>
</dbReference>
<feature type="domain" description="Beta-ketoacyl-[acyl-carrier-protein] synthase III C-terminal" evidence="3">
    <location>
        <begin position="258"/>
        <end position="357"/>
    </location>
</feature>
<keyword evidence="1" id="KW-0808">Transferase</keyword>
<dbReference type="GO" id="GO:0044550">
    <property type="term" value="P:secondary metabolite biosynthetic process"/>
    <property type="evidence" value="ECO:0007669"/>
    <property type="project" value="TreeGrafter"/>
</dbReference>
<keyword evidence="2" id="KW-0012">Acyltransferase</keyword>
<dbReference type="AlphaFoldDB" id="A0A6M1T3X5"/>
<dbReference type="Pfam" id="PF08545">
    <property type="entry name" value="ACP_syn_III"/>
    <property type="match status" value="1"/>
</dbReference>
<dbReference type="InterPro" id="IPR013747">
    <property type="entry name" value="ACP_syn_III_C"/>
</dbReference>
<gene>
    <name evidence="5" type="ORF">G3569_10505</name>
</gene>
<proteinExistence type="predicted"/>